<gene>
    <name evidence="3" type="ORF">THAOC_20714</name>
</gene>
<organism evidence="3 4">
    <name type="scientific">Thalassiosira oceanica</name>
    <name type="common">Marine diatom</name>
    <dbReference type="NCBI Taxonomy" id="159749"/>
    <lineage>
        <taxon>Eukaryota</taxon>
        <taxon>Sar</taxon>
        <taxon>Stramenopiles</taxon>
        <taxon>Ochrophyta</taxon>
        <taxon>Bacillariophyta</taxon>
        <taxon>Coscinodiscophyceae</taxon>
        <taxon>Thalassiosirophycidae</taxon>
        <taxon>Thalassiosirales</taxon>
        <taxon>Thalassiosiraceae</taxon>
        <taxon>Thalassiosira</taxon>
    </lineage>
</organism>
<feature type="region of interest" description="Disordered" evidence="1">
    <location>
        <begin position="1"/>
        <end position="37"/>
    </location>
</feature>
<evidence type="ECO:0000313" key="3">
    <source>
        <dbReference type="EMBL" id="EJK59110.1"/>
    </source>
</evidence>
<name>K0S1I1_THAOC</name>
<dbReference type="OMA" id="ACVHRSP"/>
<keyword evidence="2" id="KW-0812">Transmembrane</keyword>
<dbReference type="EMBL" id="AGNL01023610">
    <property type="protein sequence ID" value="EJK59110.1"/>
    <property type="molecule type" value="Genomic_DNA"/>
</dbReference>
<comment type="caution">
    <text evidence="3">The sequence shown here is derived from an EMBL/GenBank/DDBJ whole genome shotgun (WGS) entry which is preliminary data.</text>
</comment>
<dbReference type="Pfam" id="PF08856">
    <property type="entry name" value="DUF1826"/>
    <property type="match status" value="1"/>
</dbReference>
<evidence type="ECO:0000313" key="4">
    <source>
        <dbReference type="Proteomes" id="UP000266841"/>
    </source>
</evidence>
<keyword evidence="2" id="KW-1133">Transmembrane helix</keyword>
<feature type="transmembrane region" description="Helical" evidence="2">
    <location>
        <begin position="76"/>
        <end position="97"/>
    </location>
</feature>
<proteinExistence type="predicted"/>
<sequence length="414" mass="45620">MQEQGQGEEPKSRGRTYWHWPSLQPVRAPSSPTGRSRCPGLGRYTQLRKSCHGVRHADPGGAVSLTRERRKARQHVAALLLLSLATPVTAAGCSAFTSSADTPREKPRYQRNGVGPSSQLPARTGGDWDAGKRGLRDPSTCVVTINGLQEQLVKIQSCFCSDEALADVDLRTKVRCGNEDETRHDCEEIYNAVMASVYTRNESEKEKCQHLAPQLHHSTEVTLALAELARGVASLADGKLAKTCTGVHMRVVCASDYRAIDPPFHTDKCPFRGYVTLAGQGTQYMDETCLPHEYAALRTLGVDGLQSVSGQRKVDSLKSAKGLEFIVMKGDTYDAPPSEDYSPSASDKLLNRFWTRSAACVHRSPPSHDGGGDRRRVILSLDLADGVDDQEWYEARRKRSWRSGMTQRKSHLVS</sequence>
<dbReference type="eggNOG" id="ENOG502RWZ9">
    <property type="taxonomic scope" value="Eukaryota"/>
</dbReference>
<evidence type="ECO:0000256" key="1">
    <source>
        <dbReference type="SAM" id="MobiDB-lite"/>
    </source>
</evidence>
<evidence type="ECO:0000256" key="2">
    <source>
        <dbReference type="SAM" id="Phobius"/>
    </source>
</evidence>
<dbReference type="AlphaFoldDB" id="K0S1I1"/>
<feature type="region of interest" description="Disordered" evidence="1">
    <location>
        <begin position="95"/>
        <end position="131"/>
    </location>
</feature>
<dbReference type="Proteomes" id="UP000266841">
    <property type="component" value="Unassembled WGS sequence"/>
</dbReference>
<keyword evidence="2" id="KW-0472">Membrane</keyword>
<dbReference type="InterPro" id="IPR014955">
    <property type="entry name" value="DUF1826"/>
</dbReference>
<dbReference type="OrthoDB" id="45255at2759"/>
<reference evidence="3 4" key="1">
    <citation type="journal article" date="2012" name="Genome Biol.">
        <title>Genome and low-iron response of an oceanic diatom adapted to chronic iron limitation.</title>
        <authorList>
            <person name="Lommer M."/>
            <person name="Specht M."/>
            <person name="Roy A.S."/>
            <person name="Kraemer L."/>
            <person name="Andreson R."/>
            <person name="Gutowska M.A."/>
            <person name="Wolf J."/>
            <person name="Bergner S.V."/>
            <person name="Schilhabel M.B."/>
            <person name="Klostermeier U.C."/>
            <person name="Beiko R.G."/>
            <person name="Rosenstiel P."/>
            <person name="Hippler M."/>
            <person name="Laroche J."/>
        </authorList>
    </citation>
    <scope>NUCLEOTIDE SEQUENCE [LARGE SCALE GENOMIC DNA]</scope>
    <source>
        <strain evidence="3 4">CCMP1005</strain>
    </source>
</reference>
<protein>
    <submittedName>
        <fullName evidence="3">Uncharacterized protein</fullName>
    </submittedName>
</protein>
<accession>K0S1I1</accession>
<keyword evidence="4" id="KW-1185">Reference proteome</keyword>